<keyword evidence="10" id="KW-1185">Reference proteome</keyword>
<feature type="transmembrane region" description="Helical" evidence="8">
    <location>
        <begin position="549"/>
        <end position="573"/>
    </location>
</feature>
<keyword evidence="6 8" id="KW-0472">Membrane</keyword>
<feature type="transmembrane region" description="Helical" evidence="8">
    <location>
        <begin position="96"/>
        <end position="121"/>
    </location>
</feature>
<feature type="transmembrane region" description="Helical" evidence="8">
    <location>
        <begin position="328"/>
        <end position="347"/>
    </location>
</feature>
<feature type="transmembrane region" description="Helical" evidence="8">
    <location>
        <begin position="303"/>
        <end position="321"/>
    </location>
</feature>
<protein>
    <submittedName>
        <fullName evidence="9">Xanthine/uracil permease</fullName>
    </submittedName>
</protein>
<gene>
    <name evidence="9" type="ORF">DMC30DRAFT_39032</name>
</gene>
<dbReference type="Pfam" id="PF00860">
    <property type="entry name" value="Xan_ur_permease"/>
    <property type="match status" value="1"/>
</dbReference>
<evidence type="ECO:0000256" key="6">
    <source>
        <dbReference type="ARBA" id="ARBA00023136"/>
    </source>
</evidence>
<dbReference type="PANTHER" id="PTHR42810:SF2">
    <property type="entry name" value="PURINE PERMEASE C1399.01C-RELATED"/>
    <property type="match status" value="1"/>
</dbReference>
<keyword evidence="4 8" id="KW-0812">Transmembrane</keyword>
<feature type="transmembrane region" description="Helical" evidence="8">
    <location>
        <begin position="515"/>
        <end position="537"/>
    </location>
</feature>
<feature type="transmembrane region" description="Helical" evidence="8">
    <location>
        <begin position="163"/>
        <end position="192"/>
    </location>
</feature>
<accession>A0A5C5FPK1</accession>
<dbReference type="Proteomes" id="UP000311382">
    <property type="component" value="Unassembled WGS sequence"/>
</dbReference>
<evidence type="ECO:0000313" key="9">
    <source>
        <dbReference type="EMBL" id="TNY18723.1"/>
    </source>
</evidence>
<dbReference type="GO" id="GO:0042907">
    <property type="term" value="F:xanthine transmembrane transporter activity"/>
    <property type="evidence" value="ECO:0007669"/>
    <property type="project" value="TreeGrafter"/>
</dbReference>
<dbReference type="NCBIfam" id="TIGR00801">
    <property type="entry name" value="ncs2"/>
    <property type="match status" value="1"/>
</dbReference>
<feature type="transmembrane region" description="Helical" evidence="8">
    <location>
        <begin position="483"/>
        <end position="503"/>
    </location>
</feature>
<dbReference type="EMBL" id="SOZI01000124">
    <property type="protein sequence ID" value="TNY18723.1"/>
    <property type="molecule type" value="Genomic_DNA"/>
</dbReference>
<evidence type="ECO:0000256" key="1">
    <source>
        <dbReference type="ARBA" id="ARBA00004141"/>
    </source>
</evidence>
<evidence type="ECO:0000256" key="2">
    <source>
        <dbReference type="ARBA" id="ARBA00008821"/>
    </source>
</evidence>
<proteinExistence type="inferred from homology"/>
<evidence type="ECO:0000256" key="3">
    <source>
        <dbReference type="ARBA" id="ARBA00022448"/>
    </source>
</evidence>
<feature type="region of interest" description="Disordered" evidence="7">
    <location>
        <begin position="1"/>
        <end position="20"/>
    </location>
</feature>
<dbReference type="AlphaFoldDB" id="A0A5C5FPK1"/>
<dbReference type="InterPro" id="IPR006042">
    <property type="entry name" value="Xan_ur_permease"/>
</dbReference>
<comment type="similarity">
    <text evidence="2">Belongs to the nucleobase:cation symporter-2 (NCS2) (TC 2.A.40) family.</text>
</comment>
<feature type="transmembrane region" description="Helical" evidence="8">
    <location>
        <begin position="133"/>
        <end position="151"/>
    </location>
</feature>
<evidence type="ECO:0000313" key="10">
    <source>
        <dbReference type="Proteomes" id="UP000311382"/>
    </source>
</evidence>
<sequence length="621" mass="65762">MASQVDYISEQPKETRQPQVAPVVEGEVDEFEEFGDGRVSLPTWATVKHKLTTREGWLGDYDFGYLCLPQLPCSFGRGKKEVRNARFYGLDESMPLLLALVCGLQHALAMLAGLITPPIIFAGQLGFDGGRQNQMVAVSLIASGFLSMIQMTRMPIPFTRKKYWLGTGLITVVGTSFATLSTASAIFAALYADGTCPSSVVNGVTVRGACPEAYGMLLGTSCLCSLLPMAMSFVPPRILKRIFPPVVTGTVVLLIGAKLVGESGALNWMGGSGACRSRPETGLFAMCPSINAPHPLPWGSAEFLGLGFLSFMTIILVEFVGSPAMRSASIILGLAVGCLVAGPLGYIDSTSIRTAPAITFLWVETFPLKIYGPAVLPMLAVYISLAMEAIGDVTASSEASRQPVKGALFDSRIQGGVLTDGLNGLLSGLAMNAPVSIFAQNNGVISVTRCANRFAGYFCACFLILFGILAKISGVFLAIPNSVLGGVTTFLFASVAVSGLKILSTAAFTRRDRIVLAAALSFGLTTMLVKDWTSYIFTYSGDNAALKGFMNSLIIILSTPFLIAGIIASLLNATLPAEVDEREQHPPLLDDDAADSLELGHRASLSGSGKGRAVEEDDKVI</sequence>
<feature type="region of interest" description="Disordered" evidence="7">
    <location>
        <begin position="602"/>
        <end position="621"/>
    </location>
</feature>
<dbReference type="OrthoDB" id="1641903at2759"/>
<feature type="transmembrane region" description="Helical" evidence="8">
    <location>
        <begin position="212"/>
        <end position="230"/>
    </location>
</feature>
<keyword evidence="3" id="KW-0813">Transport</keyword>
<evidence type="ECO:0000256" key="8">
    <source>
        <dbReference type="SAM" id="Phobius"/>
    </source>
</evidence>
<feature type="transmembrane region" description="Helical" evidence="8">
    <location>
        <begin position="370"/>
        <end position="391"/>
    </location>
</feature>
<evidence type="ECO:0000256" key="7">
    <source>
        <dbReference type="SAM" id="MobiDB-lite"/>
    </source>
</evidence>
<comment type="subcellular location">
    <subcellularLocation>
        <location evidence="1">Membrane</location>
        <topology evidence="1">Multi-pass membrane protein</topology>
    </subcellularLocation>
</comment>
<dbReference type="PANTHER" id="PTHR42810">
    <property type="entry name" value="PURINE PERMEASE C1399.01C-RELATED"/>
    <property type="match status" value="1"/>
</dbReference>
<dbReference type="GO" id="GO:0000324">
    <property type="term" value="C:fungal-type vacuole"/>
    <property type="evidence" value="ECO:0007669"/>
    <property type="project" value="TreeGrafter"/>
</dbReference>
<name>A0A5C5FPK1_9BASI</name>
<dbReference type="STRING" id="5288.A0A5C5FPK1"/>
<organism evidence="9 10">
    <name type="scientific">Rhodotorula diobovata</name>
    <dbReference type="NCBI Taxonomy" id="5288"/>
    <lineage>
        <taxon>Eukaryota</taxon>
        <taxon>Fungi</taxon>
        <taxon>Dikarya</taxon>
        <taxon>Basidiomycota</taxon>
        <taxon>Pucciniomycotina</taxon>
        <taxon>Microbotryomycetes</taxon>
        <taxon>Sporidiobolales</taxon>
        <taxon>Sporidiobolaceae</taxon>
        <taxon>Rhodotorula</taxon>
    </lineage>
</organism>
<evidence type="ECO:0000256" key="4">
    <source>
        <dbReference type="ARBA" id="ARBA00022692"/>
    </source>
</evidence>
<evidence type="ECO:0000256" key="5">
    <source>
        <dbReference type="ARBA" id="ARBA00022989"/>
    </source>
</evidence>
<dbReference type="GO" id="GO:0005886">
    <property type="term" value="C:plasma membrane"/>
    <property type="evidence" value="ECO:0007669"/>
    <property type="project" value="TreeGrafter"/>
</dbReference>
<comment type="caution">
    <text evidence="9">The sequence shown here is derived from an EMBL/GenBank/DDBJ whole genome shotgun (WGS) entry which is preliminary data.</text>
</comment>
<keyword evidence="5 8" id="KW-1133">Transmembrane helix</keyword>
<feature type="transmembrane region" description="Helical" evidence="8">
    <location>
        <begin position="454"/>
        <end position="477"/>
    </location>
</feature>
<dbReference type="PROSITE" id="PS01116">
    <property type="entry name" value="XANTH_URACIL_PERMASE"/>
    <property type="match status" value="1"/>
</dbReference>
<dbReference type="InterPro" id="IPR006043">
    <property type="entry name" value="NCS2"/>
</dbReference>
<feature type="transmembrane region" description="Helical" evidence="8">
    <location>
        <begin position="242"/>
        <end position="261"/>
    </location>
</feature>
<reference evidence="9 10" key="1">
    <citation type="submission" date="2019-03" db="EMBL/GenBank/DDBJ databases">
        <title>Rhodosporidium diobovatum UCD-FST 08-225 genome sequencing, assembly, and annotation.</title>
        <authorList>
            <person name="Fakankun I.U."/>
            <person name="Fristensky B."/>
            <person name="Levin D.B."/>
        </authorList>
    </citation>
    <scope>NUCLEOTIDE SEQUENCE [LARGE SCALE GENOMIC DNA]</scope>
    <source>
        <strain evidence="9 10">UCD-FST 08-225</strain>
    </source>
</reference>